<gene>
    <name evidence="1" type="ORF">CBM2634_A160050</name>
</gene>
<organism evidence="1 2">
    <name type="scientific">Cupriavidus taiwanensis</name>
    <dbReference type="NCBI Taxonomy" id="164546"/>
    <lineage>
        <taxon>Bacteria</taxon>
        <taxon>Pseudomonadati</taxon>
        <taxon>Pseudomonadota</taxon>
        <taxon>Betaproteobacteria</taxon>
        <taxon>Burkholderiales</taxon>
        <taxon>Burkholderiaceae</taxon>
        <taxon>Cupriavidus</taxon>
    </lineage>
</organism>
<proteinExistence type="predicted"/>
<dbReference type="EMBL" id="OVTA01000008">
    <property type="protein sequence ID" value="SPR96694.1"/>
    <property type="molecule type" value="Genomic_DNA"/>
</dbReference>
<dbReference type="Proteomes" id="UP000256805">
    <property type="component" value="Unassembled WGS sequence"/>
</dbReference>
<dbReference type="AlphaFoldDB" id="A0A375IVL6"/>
<protein>
    <submittedName>
        <fullName evidence="1">Uncharacterized protein</fullName>
    </submittedName>
</protein>
<reference evidence="1 2" key="1">
    <citation type="submission" date="2018-01" db="EMBL/GenBank/DDBJ databases">
        <authorList>
            <person name="Gaut B.S."/>
            <person name="Morton B.R."/>
            <person name="Clegg M.T."/>
            <person name="Duvall M.R."/>
        </authorList>
    </citation>
    <scope>NUCLEOTIDE SEQUENCE [LARGE SCALE GENOMIC DNA]</scope>
    <source>
        <strain evidence="1">Cupriavidus taiwanensis cmp 52</strain>
    </source>
</reference>
<sequence length="84" mass="9090">MRDVPGLRGGRFYRGRMACTPSIGAGSVATGRASFTLSQEVGGQHADRAGARLTAETVGLRGRLPRRKFVSARHLPRLSRGTRR</sequence>
<name>A0A375IVL6_9BURK</name>
<evidence type="ECO:0000313" key="1">
    <source>
        <dbReference type="EMBL" id="SPR96694.1"/>
    </source>
</evidence>
<accession>A0A375IVL6</accession>
<evidence type="ECO:0000313" key="2">
    <source>
        <dbReference type="Proteomes" id="UP000256805"/>
    </source>
</evidence>